<feature type="transmembrane region" description="Helical" evidence="8">
    <location>
        <begin position="183"/>
        <end position="205"/>
    </location>
</feature>
<protein>
    <recommendedName>
        <fullName evidence="9">Major facilitator superfamily (MFS) profile domain-containing protein</fullName>
    </recommendedName>
</protein>
<feature type="transmembrane region" description="Helical" evidence="8">
    <location>
        <begin position="286"/>
        <end position="305"/>
    </location>
</feature>
<dbReference type="AlphaFoldDB" id="A0A8H7WA22"/>
<evidence type="ECO:0000256" key="8">
    <source>
        <dbReference type="SAM" id="Phobius"/>
    </source>
</evidence>
<feature type="transmembrane region" description="Helical" evidence="8">
    <location>
        <begin position="424"/>
        <end position="445"/>
    </location>
</feature>
<dbReference type="Pfam" id="PF06609">
    <property type="entry name" value="TRI12"/>
    <property type="match status" value="1"/>
</dbReference>
<comment type="subcellular location">
    <subcellularLocation>
        <location evidence="1">Membrane</location>
        <topology evidence="1">Multi-pass membrane protein</topology>
    </subcellularLocation>
</comment>
<feature type="transmembrane region" description="Helical" evidence="8">
    <location>
        <begin position="317"/>
        <end position="340"/>
    </location>
</feature>
<evidence type="ECO:0000256" key="3">
    <source>
        <dbReference type="ARBA" id="ARBA00022448"/>
    </source>
</evidence>
<evidence type="ECO:0000256" key="2">
    <source>
        <dbReference type="ARBA" id="ARBA00007520"/>
    </source>
</evidence>
<feature type="transmembrane region" description="Helical" evidence="8">
    <location>
        <begin position="217"/>
        <end position="237"/>
    </location>
</feature>
<dbReference type="InterPro" id="IPR036259">
    <property type="entry name" value="MFS_trans_sf"/>
</dbReference>
<evidence type="ECO:0000256" key="5">
    <source>
        <dbReference type="ARBA" id="ARBA00022989"/>
    </source>
</evidence>
<dbReference type="InterPro" id="IPR005829">
    <property type="entry name" value="Sugar_transporter_CS"/>
</dbReference>
<keyword evidence="5 8" id="KW-1133">Transmembrane helix</keyword>
<dbReference type="PANTHER" id="PTHR23501">
    <property type="entry name" value="MAJOR FACILITATOR SUPERFAMILY"/>
    <property type="match status" value="1"/>
</dbReference>
<feature type="compositionally biased region" description="Basic and acidic residues" evidence="7">
    <location>
        <begin position="11"/>
        <end position="21"/>
    </location>
</feature>
<evidence type="ECO:0000256" key="6">
    <source>
        <dbReference type="ARBA" id="ARBA00023136"/>
    </source>
</evidence>
<dbReference type="EMBL" id="JAFJYH010000064">
    <property type="protein sequence ID" value="KAG4421542.1"/>
    <property type="molecule type" value="Genomic_DNA"/>
</dbReference>
<dbReference type="Gene3D" id="1.20.1720.10">
    <property type="entry name" value="Multidrug resistance protein D"/>
    <property type="match status" value="1"/>
</dbReference>
<feature type="transmembrane region" description="Helical" evidence="8">
    <location>
        <begin position="61"/>
        <end position="84"/>
    </location>
</feature>
<evidence type="ECO:0000256" key="7">
    <source>
        <dbReference type="SAM" id="MobiDB-lite"/>
    </source>
</evidence>
<organism evidence="10 11">
    <name type="scientific">Cadophora malorum</name>
    <dbReference type="NCBI Taxonomy" id="108018"/>
    <lineage>
        <taxon>Eukaryota</taxon>
        <taxon>Fungi</taxon>
        <taxon>Dikarya</taxon>
        <taxon>Ascomycota</taxon>
        <taxon>Pezizomycotina</taxon>
        <taxon>Leotiomycetes</taxon>
        <taxon>Helotiales</taxon>
        <taxon>Ploettnerulaceae</taxon>
        <taxon>Cadophora</taxon>
    </lineage>
</organism>
<dbReference type="InterPro" id="IPR020846">
    <property type="entry name" value="MFS_dom"/>
</dbReference>
<feature type="compositionally biased region" description="Low complexity" evidence="7">
    <location>
        <begin position="25"/>
        <end position="38"/>
    </location>
</feature>
<reference evidence="10" key="1">
    <citation type="submission" date="2021-02" db="EMBL/GenBank/DDBJ databases">
        <title>Genome sequence Cadophora malorum strain M34.</title>
        <authorList>
            <person name="Stefanovic E."/>
            <person name="Vu D."/>
            <person name="Scully C."/>
            <person name="Dijksterhuis J."/>
            <person name="Roader J."/>
            <person name="Houbraken J."/>
        </authorList>
    </citation>
    <scope>NUCLEOTIDE SEQUENCE</scope>
    <source>
        <strain evidence="10">M34</strain>
    </source>
</reference>
<dbReference type="Gene3D" id="1.20.1250.20">
    <property type="entry name" value="MFS general substrate transporter like domains"/>
    <property type="match status" value="1"/>
</dbReference>
<name>A0A8H7WA22_9HELO</name>
<feature type="transmembrane region" description="Helical" evidence="8">
    <location>
        <begin position="150"/>
        <end position="171"/>
    </location>
</feature>
<keyword evidence="11" id="KW-1185">Reference proteome</keyword>
<accession>A0A8H7WA22</accession>
<evidence type="ECO:0000259" key="9">
    <source>
        <dbReference type="PROSITE" id="PS50850"/>
    </source>
</evidence>
<evidence type="ECO:0000313" key="11">
    <source>
        <dbReference type="Proteomes" id="UP000664132"/>
    </source>
</evidence>
<feature type="transmembrane region" description="Helical" evidence="8">
    <location>
        <begin position="549"/>
        <end position="567"/>
    </location>
</feature>
<dbReference type="Proteomes" id="UP000664132">
    <property type="component" value="Unassembled WGS sequence"/>
</dbReference>
<keyword evidence="3" id="KW-0813">Transport</keyword>
<keyword evidence="6 8" id="KW-0472">Membrane</keyword>
<comment type="caution">
    <text evidence="10">The sequence shown here is derived from an EMBL/GenBank/DDBJ whole genome shotgun (WGS) entry which is preliminary data.</text>
</comment>
<evidence type="ECO:0000313" key="10">
    <source>
        <dbReference type="EMBL" id="KAG4421542.1"/>
    </source>
</evidence>
<dbReference type="InterPro" id="IPR010573">
    <property type="entry name" value="MFS_Str1/Tri12-like"/>
</dbReference>
<sequence length="608" mass="65404">MADSAQISEKPQSENVERINTKTEQVSSSNNSDSDQNVPATLTPADDDPEERVSASTIMAIFFMGLSYVAAISCGLLLVTGILAHIGQTLGDMENIVWIPGGWSVASAVSFSIAGGFSDIFGRRYVLIFGQVITLVGAIVGATANKVTTVAAGSTIIGFGAGVIFVSYPGIIELLPNKYSRGIGLGWTEFAINIPFGGLAVLIANLLVKHANWRWCYYIAIIYSVVCIVGTAIFYFPPSRPRNDYDKTRWQEFAELDFTGLFLFAAGLTIFLVGLTYLGNTTYSKAVVGSTITIGAIVFAGCFIYDFTIPKNPIFPFHLFAMYSEFTVHLVILFIAGMVWQAVTSLAPQATLYMFTNDPIQIGITQIPQNMSGVLGGWIIPSLVHKIKHVRLQIIVALVIQTAFTAAYAAVIPNNKTAWMALQFFGQCCFAWVTTLAYVASGLFVPQEELGVSAGLIGTFRSAGGSVGNAIFATILNSIINKKLGKNIAAAAIQNGFSPANLGELIPAVIQNAVGVPFVFDAVPGITDEIKAATAQAFKDTYAYAFRRVFLSTIPFGIIGLVAAWFVKDCSHLLNNHVAVHQEKEVLSGKHAEHHEHHVEGGVMRPAT</sequence>
<evidence type="ECO:0000256" key="4">
    <source>
        <dbReference type="ARBA" id="ARBA00022692"/>
    </source>
</evidence>
<feature type="domain" description="Major facilitator superfamily (MFS) profile" evidence="9">
    <location>
        <begin position="53"/>
        <end position="572"/>
    </location>
</feature>
<gene>
    <name evidence="10" type="ORF">IFR04_005381</name>
</gene>
<dbReference type="GO" id="GO:0005886">
    <property type="term" value="C:plasma membrane"/>
    <property type="evidence" value="ECO:0007669"/>
    <property type="project" value="TreeGrafter"/>
</dbReference>
<dbReference type="GO" id="GO:0022857">
    <property type="term" value="F:transmembrane transporter activity"/>
    <property type="evidence" value="ECO:0007669"/>
    <property type="project" value="InterPro"/>
</dbReference>
<feature type="region of interest" description="Disordered" evidence="7">
    <location>
        <begin position="1"/>
        <end position="50"/>
    </location>
</feature>
<evidence type="ECO:0000256" key="1">
    <source>
        <dbReference type="ARBA" id="ARBA00004141"/>
    </source>
</evidence>
<dbReference type="SUPFAM" id="SSF103473">
    <property type="entry name" value="MFS general substrate transporter"/>
    <property type="match status" value="1"/>
</dbReference>
<proteinExistence type="inferred from homology"/>
<dbReference type="PROSITE" id="PS00216">
    <property type="entry name" value="SUGAR_TRANSPORT_1"/>
    <property type="match status" value="1"/>
</dbReference>
<feature type="transmembrane region" description="Helical" evidence="8">
    <location>
        <begin position="125"/>
        <end position="144"/>
    </location>
</feature>
<dbReference type="PANTHER" id="PTHR23501:SF102">
    <property type="entry name" value="DRUG TRANSPORTER, PUTATIVE (AFU_ORTHOLOGUE AFUA_3G08530)-RELATED"/>
    <property type="match status" value="1"/>
</dbReference>
<comment type="similarity">
    <text evidence="2">Belongs to the major facilitator superfamily. TCR/Tet family.</text>
</comment>
<dbReference type="OrthoDB" id="4139357at2759"/>
<keyword evidence="4 8" id="KW-0812">Transmembrane</keyword>
<feature type="transmembrane region" description="Helical" evidence="8">
    <location>
        <begin position="392"/>
        <end position="412"/>
    </location>
</feature>
<dbReference type="PROSITE" id="PS50850">
    <property type="entry name" value="MFS"/>
    <property type="match status" value="1"/>
</dbReference>
<feature type="transmembrane region" description="Helical" evidence="8">
    <location>
        <begin position="258"/>
        <end position="280"/>
    </location>
</feature>
<feature type="compositionally biased region" description="Polar residues" evidence="7">
    <location>
        <begin position="1"/>
        <end position="10"/>
    </location>
</feature>